<keyword evidence="4" id="KW-0862">Zinc</keyword>
<dbReference type="SMART" id="SM00980">
    <property type="entry name" value="THAP"/>
    <property type="match status" value="1"/>
</dbReference>
<dbReference type="PANTHER" id="PTHR23080">
    <property type="entry name" value="THAP DOMAIN PROTEIN"/>
    <property type="match status" value="1"/>
</dbReference>
<evidence type="ECO:0000256" key="5">
    <source>
        <dbReference type="ARBA" id="ARBA00023125"/>
    </source>
</evidence>
<dbReference type="InterPro" id="IPR006612">
    <property type="entry name" value="THAP_Znf"/>
</dbReference>
<keyword evidence="7" id="KW-0175">Coiled coil</keyword>
<keyword evidence="3 6" id="KW-0863">Zinc-finger</keyword>
<dbReference type="Pfam" id="PF05485">
    <property type="entry name" value="THAP"/>
    <property type="match status" value="1"/>
</dbReference>
<keyword evidence="2" id="KW-0479">Metal-binding</keyword>
<evidence type="ECO:0000256" key="8">
    <source>
        <dbReference type="SAM" id="MobiDB-lite"/>
    </source>
</evidence>
<dbReference type="InterPro" id="IPR027806">
    <property type="entry name" value="HARBI1_dom"/>
</dbReference>
<dbReference type="Gene3D" id="6.20.210.20">
    <property type="entry name" value="THAP domain"/>
    <property type="match status" value="1"/>
</dbReference>
<evidence type="ECO:0000256" key="6">
    <source>
        <dbReference type="PROSITE-ProRule" id="PRU00309"/>
    </source>
</evidence>
<organism evidence="10 11">
    <name type="scientific">Branchiostoma belcheri</name>
    <name type="common">Amphioxus</name>
    <dbReference type="NCBI Taxonomy" id="7741"/>
    <lineage>
        <taxon>Eukaryota</taxon>
        <taxon>Metazoa</taxon>
        <taxon>Chordata</taxon>
        <taxon>Cephalochordata</taxon>
        <taxon>Leptocardii</taxon>
        <taxon>Amphioxiformes</taxon>
        <taxon>Branchiostomatidae</taxon>
        <taxon>Branchiostoma</taxon>
    </lineage>
</organism>
<reference evidence="11" key="1">
    <citation type="submission" date="2025-08" db="UniProtKB">
        <authorList>
            <consortium name="RefSeq"/>
        </authorList>
    </citation>
    <scope>IDENTIFICATION</scope>
    <source>
        <tissue evidence="11">Gonad</tissue>
    </source>
</reference>
<dbReference type="GeneID" id="109479363"/>
<accession>A0A6P5A524</accession>
<dbReference type="GO" id="GO:0003677">
    <property type="term" value="F:DNA binding"/>
    <property type="evidence" value="ECO:0007669"/>
    <property type="project" value="UniProtKB-UniRule"/>
</dbReference>
<feature type="compositionally biased region" description="Polar residues" evidence="8">
    <location>
        <begin position="113"/>
        <end position="125"/>
    </location>
</feature>
<dbReference type="KEGG" id="bbel:109479363"/>
<dbReference type="InterPro" id="IPR027805">
    <property type="entry name" value="Transposase_HTH_dom"/>
</dbReference>
<dbReference type="SUPFAM" id="SSF57716">
    <property type="entry name" value="Glucocorticoid receptor-like (DNA-binding domain)"/>
    <property type="match status" value="1"/>
</dbReference>
<gene>
    <name evidence="11" type="primary">LOC109479363</name>
</gene>
<dbReference type="PROSITE" id="PS50950">
    <property type="entry name" value="ZF_THAP"/>
    <property type="match status" value="1"/>
</dbReference>
<feature type="domain" description="THAP-type" evidence="9">
    <location>
        <begin position="1"/>
        <end position="82"/>
    </location>
</feature>
<dbReference type="Pfam" id="PF13613">
    <property type="entry name" value="HTH_Tnp_4"/>
    <property type="match status" value="1"/>
</dbReference>
<keyword evidence="10" id="KW-1185">Reference proteome</keyword>
<dbReference type="AlphaFoldDB" id="A0A6P5A524"/>
<name>A0A6P5A524_BRABE</name>
<comment type="cofactor">
    <cofactor evidence="1">
        <name>a divalent metal cation</name>
        <dbReference type="ChEBI" id="CHEBI:60240"/>
    </cofactor>
</comment>
<sequence>MGKWDGCCVPGCGSTRTNSPNLSFYRLPEKPTRKQLWLRAIGKVCTSKLWKPSKTAKICSMHFINGTKSDTPGTSGYVPTIFEQIELEGDCKSRQKNDRTTVLKATTTTATVSQPETVSQPTVNPSVDDEIRSEMSRDDEDVPRSNGHDYLKTMEDTSTTVDFEEYVRLRVEMEEMKAEVEKLKKACLRLDNIKDNNDKFRFWTGFPNYGTFQALFEYLKPKAAGMKYWRGGATLDSEHYSYRYSMKPGQRRTLTLEEEFFAVMVRLRVGLLVKDIAARFLISESTFSRLFTSWINLMYQELKGMFELPSRKVAQEGKARCFNLFPEVYITVDCTELFTEKPSDLDTRKQLYSNYKHHETVKFLIGVSPSMAVIYCSPCYGGRASDKYITGASEDLLQSLKPGDSVMADKGFTVECELAELGVKLLVPDFKGVGRSQLTSAEVERSNGISKARVHVERIIGRIKRFHILDGQLKLSMSNSLEQIFVVCAYLVNFQTPVVRNDGVNGTQ</sequence>
<feature type="coiled-coil region" evidence="7">
    <location>
        <begin position="166"/>
        <end position="193"/>
    </location>
</feature>
<protein>
    <submittedName>
        <fullName evidence="11">Uncharacterized protein LOC109479363</fullName>
    </submittedName>
</protein>
<dbReference type="OrthoDB" id="5962012at2759"/>
<evidence type="ECO:0000256" key="4">
    <source>
        <dbReference type="ARBA" id="ARBA00022833"/>
    </source>
</evidence>
<evidence type="ECO:0000313" key="11">
    <source>
        <dbReference type="RefSeq" id="XP_019636876.1"/>
    </source>
</evidence>
<proteinExistence type="predicted"/>
<dbReference type="GO" id="GO:0008270">
    <property type="term" value="F:zinc ion binding"/>
    <property type="evidence" value="ECO:0007669"/>
    <property type="project" value="UniProtKB-KW"/>
</dbReference>
<evidence type="ECO:0000256" key="1">
    <source>
        <dbReference type="ARBA" id="ARBA00001968"/>
    </source>
</evidence>
<keyword evidence="5 6" id="KW-0238">DNA-binding</keyword>
<evidence type="ECO:0000256" key="2">
    <source>
        <dbReference type="ARBA" id="ARBA00022723"/>
    </source>
</evidence>
<dbReference type="Proteomes" id="UP000515135">
    <property type="component" value="Unplaced"/>
</dbReference>
<evidence type="ECO:0000259" key="9">
    <source>
        <dbReference type="PROSITE" id="PS50950"/>
    </source>
</evidence>
<dbReference type="RefSeq" id="XP_019636876.1">
    <property type="nucleotide sequence ID" value="XM_019781317.1"/>
</dbReference>
<evidence type="ECO:0000256" key="7">
    <source>
        <dbReference type="SAM" id="Coils"/>
    </source>
</evidence>
<dbReference type="Pfam" id="PF13359">
    <property type="entry name" value="DDE_Tnp_4"/>
    <property type="match status" value="1"/>
</dbReference>
<evidence type="ECO:0000256" key="3">
    <source>
        <dbReference type="ARBA" id="ARBA00022771"/>
    </source>
</evidence>
<evidence type="ECO:0000313" key="10">
    <source>
        <dbReference type="Proteomes" id="UP000515135"/>
    </source>
</evidence>
<feature type="region of interest" description="Disordered" evidence="8">
    <location>
        <begin position="108"/>
        <end position="127"/>
    </location>
</feature>
<dbReference type="InterPro" id="IPR038441">
    <property type="entry name" value="THAP_Znf_sf"/>
</dbReference>